<proteinExistence type="predicted"/>
<sequence>MKYIFLLFYITLTNAFMFNNYVMLNGYKDYSEQLKPRIAIIGSTGKLGSKVIKQLSKNKIPIKILNRYLDYENPNNNDKSCKLMRYYSKLPNIQIVNGDINDKNSLIELLKDCDTCLSLQGSNRISKLTDIIYNAKTILSHPINVNYYGIKNLLYAANKTNTKHIIRISGNGENPWKLITIIMNTLGSMCKAWNYAGECLLREQISNYNINYTIIRPGIMGKNNRNENLKIKDNGNYLPITKVSYNSIANLCISCIGNNDIKDCTLTAMSTNEKIKLTDQFANVKKDYRFFPNKTKILKQHYLLSYSFISVLLFIFKNIIYFSFQI</sequence>
<dbReference type="AlphaFoldDB" id="A0A6C0JR66"/>
<dbReference type="Gene3D" id="3.40.50.720">
    <property type="entry name" value="NAD(P)-binding Rossmann-like Domain"/>
    <property type="match status" value="1"/>
</dbReference>
<feature type="domain" description="NAD(P)-binding" evidence="2">
    <location>
        <begin position="42"/>
        <end position="258"/>
    </location>
</feature>
<accession>A0A6C0JR66</accession>
<dbReference type="PANTHER" id="PTHR15020">
    <property type="entry name" value="FLAVIN REDUCTASE-RELATED"/>
    <property type="match status" value="1"/>
</dbReference>
<dbReference type="InterPro" id="IPR036291">
    <property type="entry name" value="NAD(P)-bd_dom_sf"/>
</dbReference>
<keyword evidence="1" id="KW-0812">Transmembrane</keyword>
<evidence type="ECO:0000256" key="1">
    <source>
        <dbReference type="SAM" id="Phobius"/>
    </source>
</evidence>
<feature type="transmembrane region" description="Helical" evidence="1">
    <location>
        <begin position="303"/>
        <end position="324"/>
    </location>
</feature>
<dbReference type="SUPFAM" id="SSF51735">
    <property type="entry name" value="NAD(P)-binding Rossmann-fold domains"/>
    <property type="match status" value="1"/>
</dbReference>
<keyword evidence="1" id="KW-1133">Transmembrane helix</keyword>
<keyword evidence="1" id="KW-0472">Membrane</keyword>
<protein>
    <recommendedName>
        <fullName evidence="2">NAD(P)-binding domain-containing protein</fullName>
    </recommendedName>
</protein>
<reference evidence="3" key="1">
    <citation type="journal article" date="2020" name="Nature">
        <title>Giant virus diversity and host interactions through global metagenomics.</title>
        <authorList>
            <person name="Schulz F."/>
            <person name="Roux S."/>
            <person name="Paez-Espino D."/>
            <person name="Jungbluth S."/>
            <person name="Walsh D.A."/>
            <person name="Denef V.J."/>
            <person name="McMahon K.D."/>
            <person name="Konstantinidis K.T."/>
            <person name="Eloe-Fadrosh E.A."/>
            <person name="Kyrpides N.C."/>
            <person name="Woyke T."/>
        </authorList>
    </citation>
    <scope>NUCLEOTIDE SEQUENCE</scope>
    <source>
        <strain evidence="3">GVMAG-S-1040241-154</strain>
    </source>
</reference>
<dbReference type="EMBL" id="MN740684">
    <property type="protein sequence ID" value="QHU07391.1"/>
    <property type="molecule type" value="Genomic_DNA"/>
</dbReference>
<dbReference type="InterPro" id="IPR016040">
    <property type="entry name" value="NAD(P)-bd_dom"/>
</dbReference>
<organism evidence="3">
    <name type="scientific">viral metagenome</name>
    <dbReference type="NCBI Taxonomy" id="1070528"/>
    <lineage>
        <taxon>unclassified sequences</taxon>
        <taxon>metagenomes</taxon>
        <taxon>organismal metagenomes</taxon>
    </lineage>
</organism>
<dbReference type="Pfam" id="PF13460">
    <property type="entry name" value="NAD_binding_10"/>
    <property type="match status" value="1"/>
</dbReference>
<dbReference type="PANTHER" id="PTHR15020:SF11">
    <property type="entry name" value="OS06G0360300 PROTEIN"/>
    <property type="match status" value="1"/>
</dbReference>
<evidence type="ECO:0000259" key="2">
    <source>
        <dbReference type="Pfam" id="PF13460"/>
    </source>
</evidence>
<feature type="transmembrane region" description="Helical" evidence="1">
    <location>
        <begin position="6"/>
        <end position="27"/>
    </location>
</feature>
<evidence type="ECO:0000313" key="3">
    <source>
        <dbReference type="EMBL" id="QHU07391.1"/>
    </source>
</evidence>
<name>A0A6C0JR66_9ZZZZ</name>